<dbReference type="AlphaFoldDB" id="A0A2N0R8T2"/>
<gene>
    <name evidence="1" type="ORF">RhiirA1_399727</name>
</gene>
<reference evidence="1 2" key="2">
    <citation type="submission" date="2017-10" db="EMBL/GenBank/DDBJ databases">
        <title>Genome analyses suggest a sexual origin of heterokaryosis in a supposedly ancient asexual fungus.</title>
        <authorList>
            <person name="Corradi N."/>
            <person name="Sedzielewska K."/>
            <person name="Noel J."/>
            <person name="Charron P."/>
            <person name="Farinelli L."/>
            <person name="Marton T."/>
            <person name="Kruger M."/>
            <person name="Pelin A."/>
            <person name="Brachmann A."/>
            <person name="Corradi N."/>
        </authorList>
    </citation>
    <scope>NUCLEOTIDE SEQUENCE [LARGE SCALE GENOMIC DNA]</scope>
    <source>
        <strain evidence="1 2">A1</strain>
    </source>
</reference>
<name>A0A2N0R8T2_9GLOM</name>
<dbReference type="VEuPathDB" id="FungiDB:RhiirFUN_013605"/>
<accession>A0A2N0R8T2</accession>
<reference evidence="1 2" key="1">
    <citation type="submission" date="2017-10" db="EMBL/GenBank/DDBJ databases">
        <title>Extensive intraspecific genome diversity in a model arbuscular mycorrhizal fungus.</title>
        <authorList>
            <person name="Chen E.C.H."/>
            <person name="Morin E."/>
            <person name="Baudet D."/>
            <person name="Noel J."/>
            <person name="Ndikumana S."/>
            <person name="Charron P."/>
            <person name="St-Onge C."/>
            <person name="Giorgi J."/>
            <person name="Grigoriev I.V."/>
            <person name="Roux C."/>
            <person name="Martin F.M."/>
            <person name="Corradi N."/>
        </authorList>
    </citation>
    <scope>NUCLEOTIDE SEQUENCE [LARGE SCALE GENOMIC DNA]</scope>
    <source>
        <strain evidence="1 2">A1</strain>
    </source>
</reference>
<dbReference type="EMBL" id="LLXH01001272">
    <property type="protein sequence ID" value="PKC59727.1"/>
    <property type="molecule type" value="Genomic_DNA"/>
</dbReference>
<evidence type="ECO:0000313" key="1">
    <source>
        <dbReference type="EMBL" id="PKC59727.1"/>
    </source>
</evidence>
<organism evidence="1 2">
    <name type="scientific">Rhizophagus irregularis</name>
    <dbReference type="NCBI Taxonomy" id="588596"/>
    <lineage>
        <taxon>Eukaryota</taxon>
        <taxon>Fungi</taxon>
        <taxon>Fungi incertae sedis</taxon>
        <taxon>Mucoromycota</taxon>
        <taxon>Glomeromycotina</taxon>
        <taxon>Glomeromycetes</taxon>
        <taxon>Glomerales</taxon>
        <taxon>Glomeraceae</taxon>
        <taxon>Rhizophagus</taxon>
    </lineage>
</organism>
<comment type="caution">
    <text evidence="1">The sequence shown here is derived from an EMBL/GenBank/DDBJ whole genome shotgun (WGS) entry which is preliminary data.</text>
</comment>
<dbReference type="VEuPathDB" id="FungiDB:RhiirA1_399727"/>
<sequence>MSLKDFFMKLVNKEISPECNIAMTSSKEIERIELSEALAASATQAATPASQNGFAILMQNARKSKLYLPTFPQLGNRKQTLRNDLVDWIHNNGGEWFTQSYANTQGKEFIVSLTEAIWYIDMHSHKKLEERSFHIPNIFLEFFDRTNSESHKHSRKLFDANELNLHCQSLAPCATSSWMLMANFDWLRGAFDNFIVAISNYTGYLQCHHNVTAVNHASEFPYDSSIEQ</sequence>
<proteinExistence type="predicted"/>
<evidence type="ECO:0000313" key="2">
    <source>
        <dbReference type="Proteomes" id="UP000232688"/>
    </source>
</evidence>
<dbReference type="Proteomes" id="UP000232688">
    <property type="component" value="Unassembled WGS sequence"/>
</dbReference>
<protein>
    <submittedName>
        <fullName evidence="1">Uncharacterized protein</fullName>
    </submittedName>
</protein>